<comment type="similarity">
    <text evidence="5">Belongs to the creatininase superfamily.</text>
</comment>
<dbReference type="PANTHER" id="PTHR35005:SF1">
    <property type="entry name" value="2-AMINO-5-FORMYLAMINO-6-RIBOSYLAMINOPYRIMIDIN-4(3H)-ONE 5'-MONOPHOSPHATE DEFORMYLASE"/>
    <property type="match status" value="1"/>
</dbReference>
<dbReference type="InterPro" id="IPR003785">
    <property type="entry name" value="Creatininase/forma_Hydrolase"/>
</dbReference>
<evidence type="ECO:0000313" key="7">
    <source>
        <dbReference type="Proteomes" id="UP000005384"/>
    </source>
</evidence>
<dbReference type="SUPFAM" id="SSF102215">
    <property type="entry name" value="Creatininase"/>
    <property type="match status" value="1"/>
</dbReference>
<dbReference type="GO" id="GO:0046872">
    <property type="term" value="F:metal ion binding"/>
    <property type="evidence" value="ECO:0007669"/>
    <property type="project" value="UniProtKB-KW"/>
</dbReference>
<dbReference type="EMBL" id="ADLN01000111">
    <property type="protein sequence ID" value="EHI58016.1"/>
    <property type="molecule type" value="Genomic_DNA"/>
</dbReference>
<sequence length="249" mass="27594">MMYADLNQREAAELKDRELTAILPIGATEVHGNHLPLGTDTFLVDALAKKVEERLGEEHCVILPTVPYGQVWSLGKAPGSIHIPDELLARFLAQIGFGVWQAGIKRMVILNTHVGNAGTMKAAARILYDECPLKVYLFTYPGADETIGRVCTAPLPHKGYFHACEIETSYMLYLCPDKVRMEEAVCQYPEFPEEFDYTPTPWTDLMDVAVLGDATQATEEKGREIIDGVVETICGILRGEGNESCETCR</sequence>
<dbReference type="PATRIC" id="fig|742737.3.peg.4001"/>
<keyword evidence="3" id="KW-0378">Hydrolase</keyword>
<keyword evidence="7" id="KW-1185">Reference proteome</keyword>
<evidence type="ECO:0000256" key="1">
    <source>
        <dbReference type="ARBA" id="ARBA00001947"/>
    </source>
</evidence>
<dbReference type="PANTHER" id="PTHR35005">
    <property type="entry name" value="3-DEHYDRO-SCYLLO-INOSOSE HYDROLASE"/>
    <property type="match status" value="1"/>
</dbReference>
<dbReference type="RefSeq" id="WP_006782006.1">
    <property type="nucleotide sequence ID" value="NZ_CP040506.1"/>
</dbReference>
<dbReference type="Gene3D" id="3.40.50.10310">
    <property type="entry name" value="Creatininase"/>
    <property type="match status" value="1"/>
</dbReference>
<accession>G5IKI7</accession>
<evidence type="ECO:0000256" key="3">
    <source>
        <dbReference type="ARBA" id="ARBA00022801"/>
    </source>
</evidence>
<dbReference type="Proteomes" id="UP000005384">
    <property type="component" value="Unassembled WGS sequence"/>
</dbReference>
<gene>
    <name evidence="6" type="ORF">HMPREF9473_04015</name>
</gene>
<proteinExistence type="inferred from homology"/>
<organism evidence="6 7">
    <name type="scientific">Hungatella hathewayi WAL-18680</name>
    <dbReference type="NCBI Taxonomy" id="742737"/>
    <lineage>
        <taxon>Bacteria</taxon>
        <taxon>Bacillati</taxon>
        <taxon>Bacillota</taxon>
        <taxon>Clostridia</taxon>
        <taxon>Lachnospirales</taxon>
        <taxon>Lachnospiraceae</taxon>
        <taxon>Hungatella</taxon>
    </lineage>
</organism>
<keyword evidence="2" id="KW-0479">Metal-binding</keyword>
<evidence type="ECO:0000256" key="5">
    <source>
        <dbReference type="ARBA" id="ARBA00024029"/>
    </source>
</evidence>
<dbReference type="HOGENOM" id="CLU_055029_3_1_9"/>
<evidence type="ECO:0008006" key="8">
    <source>
        <dbReference type="Google" id="ProtNLM"/>
    </source>
</evidence>
<comment type="caution">
    <text evidence="6">The sequence shown here is derived from an EMBL/GenBank/DDBJ whole genome shotgun (WGS) entry which is preliminary data.</text>
</comment>
<dbReference type="GO" id="GO:0009231">
    <property type="term" value="P:riboflavin biosynthetic process"/>
    <property type="evidence" value="ECO:0007669"/>
    <property type="project" value="TreeGrafter"/>
</dbReference>
<evidence type="ECO:0000256" key="4">
    <source>
        <dbReference type="ARBA" id="ARBA00022833"/>
    </source>
</evidence>
<reference evidence="6 7" key="1">
    <citation type="submission" date="2011-08" db="EMBL/GenBank/DDBJ databases">
        <title>The Genome Sequence of Clostridium hathewayi WAL-18680.</title>
        <authorList>
            <consortium name="The Broad Institute Genome Sequencing Platform"/>
            <person name="Earl A."/>
            <person name="Ward D."/>
            <person name="Feldgarden M."/>
            <person name="Gevers D."/>
            <person name="Finegold S.M."/>
            <person name="Summanen P.H."/>
            <person name="Molitoris D.R."/>
            <person name="Song M."/>
            <person name="Daigneault M."/>
            <person name="Allen-Vercoe E."/>
            <person name="Young S.K."/>
            <person name="Zeng Q."/>
            <person name="Gargeya S."/>
            <person name="Fitzgerald M."/>
            <person name="Haas B."/>
            <person name="Abouelleil A."/>
            <person name="Alvarado L."/>
            <person name="Arachchi H.M."/>
            <person name="Berlin A."/>
            <person name="Brown A."/>
            <person name="Chapman S.B."/>
            <person name="Chen Z."/>
            <person name="Dunbar C."/>
            <person name="Freedman E."/>
            <person name="Gearin G."/>
            <person name="Gellesch M."/>
            <person name="Goldberg J."/>
            <person name="Griggs A."/>
            <person name="Gujja S."/>
            <person name="Heiman D."/>
            <person name="Howarth C."/>
            <person name="Larson L."/>
            <person name="Lui A."/>
            <person name="MacDonald P.J.P."/>
            <person name="Montmayeur A."/>
            <person name="Murphy C."/>
            <person name="Neiman D."/>
            <person name="Pearson M."/>
            <person name="Priest M."/>
            <person name="Roberts A."/>
            <person name="Saif S."/>
            <person name="Shea T."/>
            <person name="Shenoy N."/>
            <person name="Sisk P."/>
            <person name="Stolte C."/>
            <person name="Sykes S."/>
            <person name="Wortman J."/>
            <person name="Nusbaum C."/>
            <person name="Birren B."/>
        </authorList>
    </citation>
    <scope>NUCLEOTIDE SEQUENCE [LARGE SCALE GENOMIC DNA]</scope>
    <source>
        <strain evidence="6 7">WAL-18680</strain>
    </source>
</reference>
<dbReference type="InterPro" id="IPR024087">
    <property type="entry name" value="Creatininase-like_sf"/>
</dbReference>
<evidence type="ECO:0000313" key="6">
    <source>
        <dbReference type="EMBL" id="EHI58016.1"/>
    </source>
</evidence>
<comment type="cofactor">
    <cofactor evidence="1">
        <name>Zn(2+)</name>
        <dbReference type="ChEBI" id="CHEBI:29105"/>
    </cofactor>
</comment>
<protein>
    <recommendedName>
        <fullName evidence="8">Creatinine amidohydrolase</fullName>
    </recommendedName>
</protein>
<keyword evidence="4" id="KW-0862">Zinc</keyword>
<dbReference type="Pfam" id="PF02633">
    <property type="entry name" value="Creatininase"/>
    <property type="match status" value="1"/>
</dbReference>
<name>G5IKI7_9FIRM</name>
<dbReference type="AlphaFoldDB" id="G5IKI7"/>
<dbReference type="GO" id="GO:0016811">
    <property type="term" value="F:hydrolase activity, acting on carbon-nitrogen (but not peptide) bonds, in linear amides"/>
    <property type="evidence" value="ECO:0007669"/>
    <property type="project" value="TreeGrafter"/>
</dbReference>
<evidence type="ECO:0000256" key="2">
    <source>
        <dbReference type="ARBA" id="ARBA00022723"/>
    </source>
</evidence>